<dbReference type="RefSeq" id="WP_040008256.1">
    <property type="nucleotide sequence ID" value="NZ_CP009574.1"/>
</dbReference>
<reference evidence="1 2" key="1">
    <citation type="submission" date="2014-10" db="EMBL/GenBank/DDBJ databases">
        <title>Whole genome sequence of Francisella endociliophora strain FSC1006, isolated from a laboratory culture of the marine ciliate Euplotes raikovi.</title>
        <authorList>
            <person name="Granberg M."/>
            <person name="Backman S."/>
            <person name="Lundmark E."/>
            <person name="Nilsson E."/>
            <person name="Karlsson E."/>
            <person name="Thelaus J."/>
            <person name="Ohrman C."/>
            <person name="Larkeryd A."/>
            <person name="Stenberg P."/>
        </authorList>
    </citation>
    <scope>NUCLEOTIDE SEQUENCE [LARGE SCALE GENOMIC DNA]</scope>
    <source>
        <strain evidence="1 2">FSC1006</strain>
    </source>
</reference>
<evidence type="ECO:0000313" key="1">
    <source>
        <dbReference type="EMBL" id="AIT08966.1"/>
    </source>
</evidence>
<dbReference type="PANTHER" id="PTHR36154:SF1">
    <property type="entry name" value="DNA-BINDING TRANSCRIPTIONAL ACTIVATOR ALPA"/>
    <property type="match status" value="1"/>
</dbReference>
<dbReference type="InterPro" id="IPR052931">
    <property type="entry name" value="Prophage_regulatory_activator"/>
</dbReference>
<proteinExistence type="predicted"/>
<dbReference type="EMBL" id="CP009574">
    <property type="protein sequence ID" value="AIT08966.1"/>
    <property type="molecule type" value="Genomic_DNA"/>
</dbReference>
<dbReference type="AlphaFoldDB" id="A0A097EN23"/>
<dbReference type="InterPro" id="IPR010260">
    <property type="entry name" value="AlpA"/>
</dbReference>
<organism evidence="1 2">
    <name type="scientific">Candidatus Francisella endociliophora</name>
    <dbReference type="NCBI Taxonomy" id="653937"/>
    <lineage>
        <taxon>Bacteria</taxon>
        <taxon>Pseudomonadati</taxon>
        <taxon>Pseudomonadota</taxon>
        <taxon>Gammaproteobacteria</taxon>
        <taxon>Thiotrichales</taxon>
        <taxon>Francisellaceae</taxon>
        <taxon>Francisella</taxon>
    </lineage>
</organism>
<dbReference type="KEGG" id="frf:LO80_02520"/>
<dbReference type="Pfam" id="PF05930">
    <property type="entry name" value="Phage_AlpA"/>
    <property type="match status" value="1"/>
</dbReference>
<keyword evidence="2" id="KW-1185">Reference proteome</keyword>
<accession>A0A097EN23</accession>
<dbReference type="Proteomes" id="UP000029672">
    <property type="component" value="Chromosome"/>
</dbReference>
<dbReference type="PANTHER" id="PTHR36154">
    <property type="entry name" value="DNA-BINDING TRANSCRIPTIONAL ACTIVATOR ALPA"/>
    <property type="match status" value="1"/>
</dbReference>
<gene>
    <name evidence="1" type="ORF">LO80_02520</name>
</gene>
<dbReference type="OrthoDB" id="8455288at2"/>
<evidence type="ECO:0000313" key="2">
    <source>
        <dbReference type="Proteomes" id="UP000029672"/>
    </source>
</evidence>
<dbReference type="SUPFAM" id="SSF46955">
    <property type="entry name" value="Putative DNA-binding domain"/>
    <property type="match status" value="1"/>
</dbReference>
<dbReference type="InterPro" id="IPR009061">
    <property type="entry name" value="DNA-bd_dom_put_sf"/>
</dbReference>
<sequence>METLRLKDVMDKFNISRSTLYRWIEKQSFPKQIKISDSCVLFYKHEIDQWLEERANQREV</sequence>
<protein>
    <recommendedName>
        <fullName evidence="3">AlpA family transcriptional regulator</fullName>
    </recommendedName>
</protein>
<evidence type="ECO:0008006" key="3">
    <source>
        <dbReference type="Google" id="ProtNLM"/>
    </source>
</evidence>
<name>A0A097EN23_9GAMM</name>
<dbReference type="HOGENOM" id="CLU_140176_15_1_6"/>
<dbReference type="Gene3D" id="1.10.238.160">
    <property type="match status" value="1"/>
</dbReference>